<organism evidence="1">
    <name type="scientific">marine sediment metagenome</name>
    <dbReference type="NCBI Taxonomy" id="412755"/>
    <lineage>
        <taxon>unclassified sequences</taxon>
        <taxon>metagenomes</taxon>
        <taxon>ecological metagenomes</taxon>
    </lineage>
</organism>
<gene>
    <name evidence="1" type="ORF">S03H2_19627</name>
</gene>
<evidence type="ECO:0000313" key="1">
    <source>
        <dbReference type="EMBL" id="GAH46299.1"/>
    </source>
</evidence>
<accession>X1GXE0</accession>
<sequence>MKYTEDEVKFIKKEIISIKSDILSSQERIEQTIRTQEEIIMDMINRFNNELLKHKSTMKEDMEKL</sequence>
<reference evidence="1" key="1">
    <citation type="journal article" date="2014" name="Front. Microbiol.">
        <title>High frequency of phylogenetically diverse reductive dehalogenase-homologous genes in deep subseafloor sedimentary metagenomes.</title>
        <authorList>
            <person name="Kawai M."/>
            <person name="Futagami T."/>
            <person name="Toyoda A."/>
            <person name="Takaki Y."/>
            <person name="Nishi S."/>
            <person name="Hori S."/>
            <person name="Arai W."/>
            <person name="Tsubouchi T."/>
            <person name="Morono Y."/>
            <person name="Uchiyama I."/>
            <person name="Ito T."/>
            <person name="Fujiyama A."/>
            <person name="Inagaki F."/>
            <person name="Takami H."/>
        </authorList>
    </citation>
    <scope>NUCLEOTIDE SEQUENCE</scope>
    <source>
        <strain evidence="1">Expedition CK06-06</strain>
    </source>
</reference>
<dbReference type="EMBL" id="BARU01010267">
    <property type="protein sequence ID" value="GAH46299.1"/>
    <property type="molecule type" value="Genomic_DNA"/>
</dbReference>
<feature type="non-terminal residue" evidence="1">
    <location>
        <position position="65"/>
    </location>
</feature>
<comment type="caution">
    <text evidence="1">The sequence shown here is derived from an EMBL/GenBank/DDBJ whole genome shotgun (WGS) entry which is preliminary data.</text>
</comment>
<name>X1GXE0_9ZZZZ</name>
<proteinExistence type="predicted"/>
<protein>
    <submittedName>
        <fullName evidence="1">Uncharacterized protein</fullName>
    </submittedName>
</protein>
<dbReference type="AlphaFoldDB" id="X1GXE0"/>